<dbReference type="InterPro" id="IPR005110">
    <property type="entry name" value="MoeA_linker/N"/>
</dbReference>
<reference evidence="13 14" key="1">
    <citation type="journal article" date="2005" name="Nucleic Acids Res.">
        <title>Genomic blueprint of Hahella chejuensis, a marine microbe producing an algicidal agent.</title>
        <authorList>
            <person name="Jeong H."/>
            <person name="Yim J.H."/>
            <person name="Lee C."/>
            <person name="Choi S.-H."/>
            <person name="Park Y.K."/>
            <person name="Yoon S.H."/>
            <person name="Hur C.-G."/>
            <person name="Kang H.-Y."/>
            <person name="Kim D."/>
            <person name="Lee H.H."/>
            <person name="Park K.H."/>
            <person name="Park S.-H."/>
            <person name="Park H.-S."/>
            <person name="Lee H.K."/>
            <person name="Oh T.K."/>
            <person name="Kim J.F."/>
        </authorList>
    </citation>
    <scope>NUCLEOTIDE SEQUENCE [LARGE SCALE GENOMIC DNA]</scope>
    <source>
        <strain evidence="13 14">KCTC 2396</strain>
    </source>
</reference>
<keyword evidence="5 11" id="KW-0500">Molybdenum</keyword>
<keyword evidence="6 11" id="KW-0808">Transferase</keyword>
<gene>
    <name evidence="13" type="ordered locus">HCH_04899</name>
</gene>
<evidence type="ECO:0000256" key="5">
    <source>
        <dbReference type="ARBA" id="ARBA00022505"/>
    </source>
</evidence>
<dbReference type="GO" id="GO:0005829">
    <property type="term" value="C:cytosol"/>
    <property type="evidence" value="ECO:0007669"/>
    <property type="project" value="TreeGrafter"/>
</dbReference>
<proteinExistence type="inferred from homology"/>
<comment type="similarity">
    <text evidence="4 11">Belongs to the MoeA family.</text>
</comment>
<comment type="pathway">
    <text evidence="3 11">Cofactor biosynthesis; molybdopterin biosynthesis.</text>
</comment>
<dbReference type="OrthoDB" id="9804758at2"/>
<dbReference type="RefSeq" id="WP_011398655.1">
    <property type="nucleotide sequence ID" value="NC_007645.1"/>
</dbReference>
<evidence type="ECO:0000313" key="14">
    <source>
        <dbReference type="Proteomes" id="UP000000238"/>
    </source>
</evidence>
<keyword evidence="9 11" id="KW-0501">Molybdenum cofactor biosynthesis</keyword>
<dbReference type="STRING" id="349521.HCH_04899"/>
<keyword evidence="7 11" id="KW-0479">Metal-binding</keyword>
<dbReference type="KEGG" id="hch:HCH_04899"/>
<evidence type="ECO:0000256" key="7">
    <source>
        <dbReference type="ARBA" id="ARBA00022723"/>
    </source>
</evidence>
<dbReference type="Pfam" id="PF03453">
    <property type="entry name" value="MoeA_N"/>
    <property type="match status" value="1"/>
</dbReference>
<keyword evidence="8 11" id="KW-0460">Magnesium</keyword>
<dbReference type="eggNOG" id="COG0303">
    <property type="taxonomic scope" value="Bacteria"/>
</dbReference>
<keyword evidence="14" id="KW-1185">Reference proteome</keyword>
<dbReference type="InterPro" id="IPR001453">
    <property type="entry name" value="MoaB/Mog_dom"/>
</dbReference>
<dbReference type="InterPro" id="IPR036135">
    <property type="entry name" value="MoeA_linker/N_sf"/>
</dbReference>
<dbReference type="PANTHER" id="PTHR10192">
    <property type="entry name" value="MOLYBDOPTERIN BIOSYNTHESIS PROTEIN"/>
    <property type="match status" value="1"/>
</dbReference>
<evidence type="ECO:0000256" key="1">
    <source>
        <dbReference type="ARBA" id="ARBA00001946"/>
    </source>
</evidence>
<dbReference type="Gene3D" id="2.40.340.10">
    <property type="entry name" value="MoeA, C-terminal, domain IV"/>
    <property type="match status" value="1"/>
</dbReference>
<dbReference type="UniPathway" id="UPA00344"/>
<evidence type="ECO:0000256" key="9">
    <source>
        <dbReference type="ARBA" id="ARBA00023150"/>
    </source>
</evidence>
<comment type="catalytic activity">
    <reaction evidence="10">
        <text>adenylyl-molybdopterin + molybdate = Mo-molybdopterin + AMP + H(+)</text>
        <dbReference type="Rhea" id="RHEA:35047"/>
        <dbReference type="ChEBI" id="CHEBI:15378"/>
        <dbReference type="ChEBI" id="CHEBI:36264"/>
        <dbReference type="ChEBI" id="CHEBI:62727"/>
        <dbReference type="ChEBI" id="CHEBI:71302"/>
        <dbReference type="ChEBI" id="CHEBI:456215"/>
        <dbReference type="EC" id="2.10.1.1"/>
    </reaction>
</comment>
<dbReference type="GO" id="GO:0061599">
    <property type="term" value="F:molybdopterin molybdotransferase activity"/>
    <property type="evidence" value="ECO:0007669"/>
    <property type="project" value="UniProtKB-UniRule"/>
</dbReference>
<evidence type="ECO:0000313" key="13">
    <source>
        <dbReference type="EMBL" id="ABC31590.1"/>
    </source>
</evidence>
<dbReference type="Pfam" id="PF00994">
    <property type="entry name" value="MoCF_biosynth"/>
    <property type="match status" value="1"/>
</dbReference>
<evidence type="ECO:0000256" key="3">
    <source>
        <dbReference type="ARBA" id="ARBA00005046"/>
    </source>
</evidence>
<dbReference type="SUPFAM" id="SSF63867">
    <property type="entry name" value="MoeA C-terminal domain-like"/>
    <property type="match status" value="1"/>
</dbReference>
<dbReference type="EC" id="2.10.1.1" evidence="11"/>
<dbReference type="FunFam" id="3.40.980.10:FF:000004">
    <property type="entry name" value="Molybdopterin molybdenumtransferase"/>
    <property type="match status" value="1"/>
</dbReference>
<evidence type="ECO:0000256" key="4">
    <source>
        <dbReference type="ARBA" id="ARBA00010763"/>
    </source>
</evidence>
<dbReference type="InterPro" id="IPR038987">
    <property type="entry name" value="MoeA-like"/>
</dbReference>
<organism evidence="13 14">
    <name type="scientific">Hahella chejuensis (strain KCTC 2396)</name>
    <dbReference type="NCBI Taxonomy" id="349521"/>
    <lineage>
        <taxon>Bacteria</taxon>
        <taxon>Pseudomonadati</taxon>
        <taxon>Pseudomonadota</taxon>
        <taxon>Gammaproteobacteria</taxon>
        <taxon>Oceanospirillales</taxon>
        <taxon>Hahellaceae</taxon>
        <taxon>Hahella</taxon>
    </lineage>
</organism>
<evidence type="ECO:0000256" key="8">
    <source>
        <dbReference type="ARBA" id="ARBA00022842"/>
    </source>
</evidence>
<evidence type="ECO:0000259" key="12">
    <source>
        <dbReference type="SMART" id="SM00852"/>
    </source>
</evidence>
<dbReference type="InterPro" id="IPR036688">
    <property type="entry name" value="MoeA_C_domain_IV_sf"/>
</dbReference>
<dbReference type="GO" id="GO:0006777">
    <property type="term" value="P:Mo-molybdopterin cofactor biosynthetic process"/>
    <property type="evidence" value="ECO:0007669"/>
    <property type="project" value="UniProtKB-UniRule"/>
</dbReference>
<feature type="domain" description="MoaB/Mog" evidence="12">
    <location>
        <begin position="196"/>
        <end position="333"/>
    </location>
</feature>
<accession>Q2SCN4</accession>
<dbReference type="InterPro" id="IPR008284">
    <property type="entry name" value="MoCF_biosynth_CS"/>
</dbReference>
<dbReference type="NCBIfam" id="TIGR00177">
    <property type="entry name" value="molyb_syn"/>
    <property type="match status" value="1"/>
</dbReference>
<dbReference type="Gene3D" id="3.40.980.10">
    <property type="entry name" value="MoaB/Mog-like domain"/>
    <property type="match status" value="1"/>
</dbReference>
<dbReference type="GO" id="GO:0046872">
    <property type="term" value="F:metal ion binding"/>
    <property type="evidence" value="ECO:0007669"/>
    <property type="project" value="UniProtKB-UniRule"/>
</dbReference>
<dbReference type="PROSITE" id="PS01079">
    <property type="entry name" value="MOCF_BIOSYNTHESIS_2"/>
    <property type="match status" value="1"/>
</dbReference>
<dbReference type="Gene3D" id="2.170.190.11">
    <property type="entry name" value="Molybdopterin biosynthesis moea protein, domain 3"/>
    <property type="match status" value="1"/>
</dbReference>
<dbReference type="InterPro" id="IPR005111">
    <property type="entry name" value="MoeA_C_domain_IV"/>
</dbReference>
<protein>
    <recommendedName>
        <fullName evidence="11">Molybdopterin molybdenumtransferase</fullName>
        <ecNumber evidence="11">2.10.1.1</ecNumber>
    </recommendedName>
</protein>
<dbReference type="CDD" id="cd00887">
    <property type="entry name" value="MoeA"/>
    <property type="match status" value="1"/>
</dbReference>
<comment type="cofactor">
    <cofactor evidence="1 11">
        <name>Mg(2+)</name>
        <dbReference type="ChEBI" id="CHEBI:18420"/>
    </cofactor>
</comment>
<dbReference type="Pfam" id="PF03454">
    <property type="entry name" value="MoeA_C"/>
    <property type="match status" value="1"/>
</dbReference>
<dbReference type="AlphaFoldDB" id="Q2SCN4"/>
<evidence type="ECO:0000256" key="2">
    <source>
        <dbReference type="ARBA" id="ARBA00002901"/>
    </source>
</evidence>
<dbReference type="HOGENOM" id="CLU_010186_7_0_6"/>
<dbReference type="EMBL" id="CP000155">
    <property type="protein sequence ID" value="ABC31590.1"/>
    <property type="molecule type" value="Genomic_DNA"/>
</dbReference>
<dbReference type="InterPro" id="IPR036425">
    <property type="entry name" value="MoaB/Mog-like_dom_sf"/>
</dbReference>
<sequence length="423" mass="44275">MNVSGSQIHGCHSCDAPSSGLRPVAEAKCILQAAAQPIAGDETIPLLEAVGRVLAEDVVSAIMVPPTDNSAVDGYAISIDACEAEMETPLPISQRIPAGESPAPLKPGSAARIFTGATIPDNAVAVVMQEHCRLEGETVIIPADVRLGNNLRQAGQDIQAGQIVVGAGKKLLPQDLGLIASVGVAQVKVRRKLRVAVLSTGDELVEPGAPLPAGKIYNSNRYTLCGLLSRFQCEVVDLGVIGDTYEATERALLQAAEDADLIISSGGVSVGEEDHVKAAVEANGKLNMWRLAIKPGKPLAFGQVGSTPFLGLPGNPAAVFVTFCILARPYILKMQGAHEIGLSSQARLPALFDIPKPGGREEYLRVRVSVNDEGRAGLEMHPNQSSGVLSSASWADGFAVAPANTTIRRGDLVEYISFVSMGL</sequence>
<name>Q2SCN4_HAHCH</name>
<dbReference type="SUPFAM" id="SSF53218">
    <property type="entry name" value="Molybdenum cofactor biosynthesis proteins"/>
    <property type="match status" value="1"/>
</dbReference>
<evidence type="ECO:0000256" key="11">
    <source>
        <dbReference type="RuleBase" id="RU365090"/>
    </source>
</evidence>
<comment type="function">
    <text evidence="2 11">Catalyzes the insertion of molybdate into adenylated molybdopterin with the concomitant release of AMP.</text>
</comment>
<evidence type="ECO:0000256" key="10">
    <source>
        <dbReference type="ARBA" id="ARBA00047317"/>
    </source>
</evidence>
<dbReference type="SMART" id="SM00852">
    <property type="entry name" value="MoCF_biosynth"/>
    <property type="match status" value="1"/>
</dbReference>
<dbReference type="Gene3D" id="3.90.105.10">
    <property type="entry name" value="Molybdopterin biosynthesis moea protein, domain 2"/>
    <property type="match status" value="1"/>
</dbReference>
<dbReference type="PANTHER" id="PTHR10192:SF5">
    <property type="entry name" value="GEPHYRIN"/>
    <property type="match status" value="1"/>
</dbReference>
<dbReference type="Proteomes" id="UP000000238">
    <property type="component" value="Chromosome"/>
</dbReference>
<dbReference type="NCBIfam" id="NF045515">
    <property type="entry name" value="Glp_gephyrin"/>
    <property type="match status" value="1"/>
</dbReference>
<evidence type="ECO:0000256" key="6">
    <source>
        <dbReference type="ARBA" id="ARBA00022679"/>
    </source>
</evidence>
<dbReference type="SUPFAM" id="SSF63882">
    <property type="entry name" value="MoeA N-terminal region -like"/>
    <property type="match status" value="1"/>
</dbReference>